<reference evidence="7 8" key="3">
    <citation type="journal article" date="2015" name="Genome Announc.">
        <title>Draft Genome Sequence of the Archiascomycetous Yeast Saitoella complicata.</title>
        <authorList>
            <person name="Yamauchi K."/>
            <person name="Kondo S."/>
            <person name="Hamamoto M."/>
            <person name="Takahashi Y."/>
            <person name="Ogura Y."/>
            <person name="Hayashi T."/>
            <person name="Nishida H."/>
        </authorList>
    </citation>
    <scope>NUCLEOTIDE SEQUENCE [LARGE SCALE GENOMIC DNA]</scope>
    <source>
        <strain evidence="7 8">NRRL Y-17804</strain>
    </source>
</reference>
<comment type="subcellular location">
    <subcellularLocation>
        <location evidence="1">Nucleus</location>
    </subcellularLocation>
</comment>
<name>A0A0E9NCC7_SAICN</name>
<evidence type="ECO:0000313" key="8">
    <source>
        <dbReference type="Proteomes" id="UP000033140"/>
    </source>
</evidence>
<dbReference type="OMA" id="CSLRIWK"/>
<dbReference type="GO" id="GO:0034511">
    <property type="term" value="F:U3 snoRNA binding"/>
    <property type="evidence" value="ECO:0007669"/>
    <property type="project" value="InterPro"/>
</dbReference>
<feature type="repeat" description="WD" evidence="5">
    <location>
        <begin position="330"/>
        <end position="371"/>
    </location>
</feature>
<dbReference type="PANTHER" id="PTHR19865:SF0">
    <property type="entry name" value="U3 SMALL NUCLEOLAR RNA-INTERACTING PROTEIN 2"/>
    <property type="match status" value="1"/>
</dbReference>
<dbReference type="InterPro" id="IPR039241">
    <property type="entry name" value="Rrp9-like"/>
</dbReference>
<feature type="region of interest" description="Disordered" evidence="6">
    <location>
        <begin position="446"/>
        <end position="466"/>
    </location>
</feature>
<dbReference type="InterPro" id="IPR015943">
    <property type="entry name" value="WD40/YVTN_repeat-like_dom_sf"/>
</dbReference>
<accession>A0A0E9NCC7</accession>
<feature type="repeat" description="WD" evidence="5">
    <location>
        <begin position="470"/>
        <end position="504"/>
    </location>
</feature>
<evidence type="ECO:0000256" key="1">
    <source>
        <dbReference type="ARBA" id="ARBA00004123"/>
    </source>
</evidence>
<reference evidence="7 8" key="2">
    <citation type="journal article" date="2014" name="J. Gen. Appl. Microbiol.">
        <title>The early diverging ascomycetous budding yeast Saitoella complicata has three histone deacetylases belonging to the Clr6, Hos2, and Rpd3 lineages.</title>
        <authorList>
            <person name="Nishida H."/>
            <person name="Matsumoto T."/>
            <person name="Kondo S."/>
            <person name="Hamamoto M."/>
            <person name="Yoshikawa H."/>
        </authorList>
    </citation>
    <scope>NUCLEOTIDE SEQUENCE [LARGE SCALE GENOMIC DNA]</scope>
    <source>
        <strain evidence="7 8">NRRL Y-17804</strain>
    </source>
</reference>
<gene>
    <name evidence="7" type="ORF">G7K_1282-t1</name>
</gene>
<dbReference type="Gene3D" id="2.130.10.10">
    <property type="entry name" value="YVTN repeat-like/Quinoprotein amine dehydrogenase"/>
    <property type="match status" value="1"/>
</dbReference>
<dbReference type="PROSITE" id="PS50294">
    <property type="entry name" value="WD_REPEATS_REGION"/>
    <property type="match status" value="1"/>
</dbReference>
<feature type="region of interest" description="Disordered" evidence="6">
    <location>
        <begin position="372"/>
        <end position="391"/>
    </location>
</feature>
<keyword evidence="4" id="KW-0539">Nucleus</keyword>
<feature type="compositionally biased region" description="Acidic residues" evidence="6">
    <location>
        <begin position="112"/>
        <end position="122"/>
    </location>
</feature>
<feature type="repeat" description="WD" evidence="5">
    <location>
        <begin position="288"/>
        <end position="329"/>
    </location>
</feature>
<evidence type="ECO:0000256" key="4">
    <source>
        <dbReference type="ARBA" id="ARBA00023242"/>
    </source>
</evidence>
<evidence type="ECO:0000256" key="3">
    <source>
        <dbReference type="ARBA" id="ARBA00022737"/>
    </source>
</evidence>
<proteinExistence type="predicted"/>
<evidence type="ECO:0000313" key="7">
    <source>
        <dbReference type="EMBL" id="GAO47070.1"/>
    </source>
</evidence>
<dbReference type="SMART" id="SM00320">
    <property type="entry name" value="WD40"/>
    <property type="match status" value="6"/>
</dbReference>
<dbReference type="PROSITE" id="PS50082">
    <property type="entry name" value="WD_REPEATS_2"/>
    <property type="match status" value="3"/>
</dbReference>
<feature type="region of interest" description="Disordered" evidence="6">
    <location>
        <begin position="54"/>
        <end position="125"/>
    </location>
</feature>
<keyword evidence="2 5" id="KW-0853">WD repeat</keyword>
<organism evidence="7 8">
    <name type="scientific">Saitoella complicata (strain BCRC 22490 / CBS 7301 / JCM 7358 / NBRC 10748 / NRRL Y-17804)</name>
    <dbReference type="NCBI Taxonomy" id="698492"/>
    <lineage>
        <taxon>Eukaryota</taxon>
        <taxon>Fungi</taxon>
        <taxon>Dikarya</taxon>
        <taxon>Ascomycota</taxon>
        <taxon>Taphrinomycotina</taxon>
        <taxon>Taphrinomycotina incertae sedis</taxon>
        <taxon>Saitoella</taxon>
    </lineage>
</organism>
<evidence type="ECO:0000256" key="6">
    <source>
        <dbReference type="SAM" id="MobiDB-lite"/>
    </source>
</evidence>
<sequence length="574" mass="63972">MSRGTERKPREGMTGGMRMIVPIYHCFASYTWSRSCKVWRLEPTVMSDPFFASTRKRKRPAKVTSRVPRDNAPAPAGRRGGRGQEEEQVDDDADMGAEDIDDMDLEHRRGDDDMEESEDDKDETAAEKRLRLAQRYLEQVQDEVDEGGFNAEDVDRDYLAERLQEDVAESKGRVYRHVSSAYDFSTPTQVGHARNPMSTITSVAMKLPYMYTSAKDGSVAKWDLSSPTEPKRVRTVRKGRKGDETFEGHTQDVLSVAVSGDGRWVASAGCDKCIVVRSTDDLSFAKIFRHHRDTVYSLAFRRGTNTMYSASADRTVKHWDLSGMTYVETLFGHQDGIVDIAALAQERCISVGARDRTARVWKIVEETQLVLRGDGPGEGKKRKQREGPNGEILDYSHTEGSMDTVAQVDEEHFLTGSDNGSISLWTLQKKKAQFTWPTAHGLDEQLKPEEHSAEVEPSAEAPAPRQPRWITALASLPYSDVFVSGSWDGFVRVWRITPGMKTIEPITALPVGPGVVNSLEIDETGPRGSETITIVAGVGQEHRLGRWKKVKKAKNGVVVFTIKKGGATSVDDEN</sequence>
<evidence type="ECO:0000256" key="2">
    <source>
        <dbReference type="ARBA" id="ARBA00022574"/>
    </source>
</evidence>
<dbReference type="InterPro" id="IPR036322">
    <property type="entry name" value="WD40_repeat_dom_sf"/>
</dbReference>
<dbReference type="InterPro" id="IPR001680">
    <property type="entry name" value="WD40_rpt"/>
</dbReference>
<feature type="compositionally biased region" description="Acidic residues" evidence="6">
    <location>
        <begin position="86"/>
        <end position="104"/>
    </location>
</feature>
<dbReference type="SUPFAM" id="SSF50978">
    <property type="entry name" value="WD40 repeat-like"/>
    <property type="match status" value="1"/>
</dbReference>
<dbReference type="AlphaFoldDB" id="A0A0E9NCC7"/>
<keyword evidence="8" id="KW-1185">Reference proteome</keyword>
<evidence type="ECO:0000256" key="5">
    <source>
        <dbReference type="PROSITE-ProRule" id="PRU00221"/>
    </source>
</evidence>
<dbReference type="GO" id="GO:0032040">
    <property type="term" value="C:small-subunit processome"/>
    <property type="evidence" value="ECO:0007669"/>
    <property type="project" value="TreeGrafter"/>
</dbReference>
<dbReference type="Proteomes" id="UP000033140">
    <property type="component" value="Unassembled WGS sequence"/>
</dbReference>
<dbReference type="STRING" id="698492.A0A0E9NCC7"/>
<reference evidence="7 8" key="1">
    <citation type="journal article" date="2011" name="J. Gen. Appl. Microbiol.">
        <title>Draft genome sequencing of the enigmatic yeast Saitoella complicata.</title>
        <authorList>
            <person name="Nishida H."/>
            <person name="Hamamoto M."/>
            <person name="Sugiyama J."/>
        </authorList>
    </citation>
    <scope>NUCLEOTIDE SEQUENCE [LARGE SCALE GENOMIC DNA]</scope>
    <source>
        <strain evidence="7 8">NRRL Y-17804</strain>
    </source>
</reference>
<keyword evidence="3" id="KW-0677">Repeat</keyword>
<dbReference type="EMBL" id="BACD03000007">
    <property type="protein sequence ID" value="GAO47070.1"/>
    <property type="molecule type" value="Genomic_DNA"/>
</dbReference>
<comment type="caution">
    <text evidence="7">The sequence shown here is derived from an EMBL/GenBank/DDBJ whole genome shotgun (WGS) entry which is preliminary data.</text>
</comment>
<dbReference type="Pfam" id="PF00400">
    <property type="entry name" value="WD40"/>
    <property type="match status" value="4"/>
</dbReference>
<dbReference type="PANTHER" id="PTHR19865">
    <property type="entry name" value="U3 SMALL NUCLEOLAR RNA INTERACTING PROTEIN 2"/>
    <property type="match status" value="1"/>
</dbReference>
<protein>
    <submittedName>
        <fullName evidence="7">Uncharacterized protein</fullName>
    </submittedName>
</protein>